<protein>
    <submittedName>
        <fullName evidence="2">Uncharacterized protein</fullName>
    </submittedName>
</protein>
<proteinExistence type="predicted"/>
<feature type="transmembrane region" description="Helical" evidence="1">
    <location>
        <begin position="34"/>
        <end position="53"/>
    </location>
</feature>
<organism evidence="2 3">
    <name type="scientific">Desulfomonile tiedjei</name>
    <dbReference type="NCBI Taxonomy" id="2358"/>
    <lineage>
        <taxon>Bacteria</taxon>
        <taxon>Pseudomonadati</taxon>
        <taxon>Thermodesulfobacteriota</taxon>
        <taxon>Desulfomonilia</taxon>
        <taxon>Desulfomonilales</taxon>
        <taxon>Desulfomonilaceae</taxon>
        <taxon>Desulfomonile</taxon>
    </lineage>
</organism>
<accession>A0A9D6V0X8</accession>
<evidence type="ECO:0000313" key="3">
    <source>
        <dbReference type="Proteomes" id="UP000807825"/>
    </source>
</evidence>
<comment type="caution">
    <text evidence="2">The sequence shown here is derived from an EMBL/GenBank/DDBJ whole genome shotgun (WGS) entry which is preliminary data.</text>
</comment>
<sequence>MSELGILCIVGSCISAILIIHLWVKRNGDMRWKLFWTIALLVIYIGPVFYWAFYDPPPKKSLSQQIKDANYRF</sequence>
<evidence type="ECO:0000313" key="2">
    <source>
        <dbReference type="EMBL" id="MBI5248650.1"/>
    </source>
</evidence>
<dbReference type="Proteomes" id="UP000807825">
    <property type="component" value="Unassembled WGS sequence"/>
</dbReference>
<name>A0A9D6V0X8_9BACT</name>
<keyword evidence="1" id="KW-0812">Transmembrane</keyword>
<feature type="transmembrane region" description="Helical" evidence="1">
    <location>
        <begin position="6"/>
        <end position="24"/>
    </location>
</feature>
<dbReference type="EMBL" id="JACRDE010000122">
    <property type="protein sequence ID" value="MBI5248650.1"/>
    <property type="molecule type" value="Genomic_DNA"/>
</dbReference>
<dbReference type="AlphaFoldDB" id="A0A9D6V0X8"/>
<evidence type="ECO:0000256" key="1">
    <source>
        <dbReference type="SAM" id="Phobius"/>
    </source>
</evidence>
<gene>
    <name evidence="2" type="ORF">HY912_04080</name>
</gene>
<reference evidence="2" key="1">
    <citation type="submission" date="2020-07" db="EMBL/GenBank/DDBJ databases">
        <title>Huge and variable diversity of episymbiotic CPR bacteria and DPANN archaea in groundwater ecosystems.</title>
        <authorList>
            <person name="He C.Y."/>
            <person name="Keren R."/>
            <person name="Whittaker M."/>
            <person name="Farag I.F."/>
            <person name="Doudna J."/>
            <person name="Cate J.H.D."/>
            <person name="Banfield J.F."/>
        </authorList>
    </citation>
    <scope>NUCLEOTIDE SEQUENCE</scope>
    <source>
        <strain evidence="2">NC_groundwater_1664_Pr3_B-0.1um_52_9</strain>
    </source>
</reference>
<keyword evidence="1" id="KW-1133">Transmembrane helix</keyword>
<keyword evidence="1" id="KW-0472">Membrane</keyword>